<dbReference type="PANTHER" id="PTHR43790:SF4">
    <property type="entry name" value="GUANOSINE IMPORT ATP-BINDING PROTEIN NUPO"/>
    <property type="match status" value="1"/>
</dbReference>
<feature type="domain" description="ABC transporter" evidence="4">
    <location>
        <begin position="262"/>
        <end position="607"/>
    </location>
</feature>
<dbReference type="CDD" id="cd03216">
    <property type="entry name" value="ABC_Carb_Monos_I"/>
    <property type="match status" value="1"/>
</dbReference>
<name>A0A809SEN2_9BACT</name>
<dbReference type="Proteomes" id="UP000464317">
    <property type="component" value="Chromosome"/>
</dbReference>
<feature type="transmembrane region" description="Helical" evidence="3">
    <location>
        <begin position="337"/>
        <end position="357"/>
    </location>
</feature>
<accession>A0A809SEN2</accession>
<dbReference type="AlphaFoldDB" id="A0A809SEN2"/>
<dbReference type="Pfam" id="PF00005">
    <property type="entry name" value="ABC_tran"/>
    <property type="match status" value="2"/>
</dbReference>
<dbReference type="PROSITE" id="PS00211">
    <property type="entry name" value="ABC_TRANSPORTER_1"/>
    <property type="match status" value="1"/>
</dbReference>
<dbReference type="InterPro" id="IPR017871">
    <property type="entry name" value="ABC_transporter-like_CS"/>
</dbReference>
<proteinExistence type="predicted"/>
<sequence length="611" mass="68769">MKEQNAIEFIEISKYFGQIKANQDISFEVKKGTIHALIGENGAGKSTLMSILFGLYEPDKGVIKVNNKEVLIKGPNDANRLGIGMVHQHFKLVDVYTNLENIVLGSEDSNKYTKIIDYKYAIKKIQTIQETFNLHFNLNNITGKETVATQQKVEIMKMLYRDSEILIFDEPTAVLTDQEIQGLLETFKLFRKQGKTILFISHKLGEIKEVADNATVLRHGKITGNFKVADVSIEEMANKMVGGEVEIARNEYSDTSNNPIVLKLNNISTSSEKPLKNVSLEIKSGEILAIAGVEGNGQTDLEYVISGMIKPTQGEILLSKTDLNKKRTKEIQKKNKINSFISLGISILSLVISIILFTFPTTTTDQRYIFTLLGATLVILWLILMSVFISKEYGIYIKRKFNNLKKVILKNKQPIIQKPENEFINITEHSVSNISRLGVSFIPSDRHKHGLVLDYNIKSNTILRRLWDSEFVKFAILREKSIVKENQSIIQKYDVRGARNGFSQARQLSGGNQQKFIVGREMNTPHDFILIVQPTRGLDVGAIKNIHEQILDEKTQGKAILLISYELDEVLALADKIAVINGGEILAIKETKDLTRTEIGVYMAHKKEGGV</sequence>
<keyword evidence="3" id="KW-0472">Membrane</keyword>
<keyword evidence="6" id="KW-1185">Reference proteome</keyword>
<keyword evidence="1" id="KW-0547">Nucleotide-binding</keyword>
<reference evidence="5 6" key="1">
    <citation type="submission" date="2020-01" db="EMBL/GenBank/DDBJ databases">
        <title>Complete genome sequence of Mycoplasma felis strain Myco-2.</title>
        <authorList>
            <person name="Kinoshita Y."/>
            <person name="Niwa H."/>
            <person name="Uchida-Fujii E."/>
            <person name="Nukada T."/>
        </authorList>
    </citation>
    <scope>NUCLEOTIDE SEQUENCE [LARGE SCALE GENOMIC DNA]</scope>
    <source>
        <strain evidence="5 6">Myco-2</strain>
    </source>
</reference>
<dbReference type="InterPro" id="IPR003439">
    <property type="entry name" value="ABC_transporter-like_ATP-bd"/>
</dbReference>
<dbReference type="KEGG" id="mfel:JPM2_7220"/>
<dbReference type="InterPro" id="IPR050107">
    <property type="entry name" value="ABC_carbohydrate_import_ATPase"/>
</dbReference>
<feature type="transmembrane region" description="Helical" evidence="3">
    <location>
        <begin position="369"/>
        <end position="390"/>
    </location>
</feature>
<protein>
    <recommendedName>
        <fullName evidence="4">ABC transporter domain-containing protein</fullName>
    </recommendedName>
</protein>
<dbReference type="InterPro" id="IPR027417">
    <property type="entry name" value="P-loop_NTPase"/>
</dbReference>
<keyword evidence="3" id="KW-0812">Transmembrane</keyword>
<dbReference type="InterPro" id="IPR003593">
    <property type="entry name" value="AAA+_ATPase"/>
</dbReference>
<gene>
    <name evidence="5" type="ORF">JPM2_7220</name>
</gene>
<dbReference type="EMBL" id="AP022325">
    <property type="protein sequence ID" value="BBU48029.1"/>
    <property type="molecule type" value="Genomic_DNA"/>
</dbReference>
<dbReference type="RefSeq" id="WP_161553403.1">
    <property type="nucleotide sequence ID" value="NZ_AP022325.1"/>
</dbReference>
<dbReference type="CDD" id="cd03215">
    <property type="entry name" value="ABC_Carb_Monos_II"/>
    <property type="match status" value="1"/>
</dbReference>
<keyword evidence="3" id="KW-1133">Transmembrane helix</keyword>
<evidence type="ECO:0000256" key="3">
    <source>
        <dbReference type="SAM" id="Phobius"/>
    </source>
</evidence>
<dbReference type="SMART" id="SM00382">
    <property type="entry name" value="AAA"/>
    <property type="match status" value="1"/>
</dbReference>
<dbReference type="SUPFAM" id="SSF52540">
    <property type="entry name" value="P-loop containing nucleoside triphosphate hydrolases"/>
    <property type="match status" value="2"/>
</dbReference>
<evidence type="ECO:0000256" key="1">
    <source>
        <dbReference type="ARBA" id="ARBA00022741"/>
    </source>
</evidence>
<keyword evidence="2" id="KW-0067">ATP-binding</keyword>
<dbReference type="Gene3D" id="3.40.50.300">
    <property type="entry name" value="P-loop containing nucleotide triphosphate hydrolases"/>
    <property type="match status" value="3"/>
</dbReference>
<evidence type="ECO:0000313" key="6">
    <source>
        <dbReference type="Proteomes" id="UP000464317"/>
    </source>
</evidence>
<dbReference type="PROSITE" id="PS50893">
    <property type="entry name" value="ABC_TRANSPORTER_2"/>
    <property type="match status" value="2"/>
</dbReference>
<evidence type="ECO:0000256" key="2">
    <source>
        <dbReference type="ARBA" id="ARBA00022840"/>
    </source>
</evidence>
<organism evidence="5 6">
    <name type="scientific">Mycoplasmopsis felis</name>
    <dbReference type="NCBI Taxonomy" id="33923"/>
    <lineage>
        <taxon>Bacteria</taxon>
        <taxon>Bacillati</taxon>
        <taxon>Mycoplasmatota</taxon>
        <taxon>Mycoplasmoidales</taxon>
        <taxon>Metamycoplasmataceae</taxon>
        <taxon>Mycoplasmopsis</taxon>
    </lineage>
</organism>
<evidence type="ECO:0000313" key="5">
    <source>
        <dbReference type="EMBL" id="BBU48029.1"/>
    </source>
</evidence>
<dbReference type="GO" id="GO:0005524">
    <property type="term" value="F:ATP binding"/>
    <property type="evidence" value="ECO:0007669"/>
    <property type="project" value="UniProtKB-KW"/>
</dbReference>
<feature type="domain" description="ABC transporter" evidence="4">
    <location>
        <begin position="7"/>
        <end position="244"/>
    </location>
</feature>
<dbReference type="GO" id="GO:0016887">
    <property type="term" value="F:ATP hydrolysis activity"/>
    <property type="evidence" value="ECO:0007669"/>
    <property type="project" value="InterPro"/>
</dbReference>
<dbReference type="PANTHER" id="PTHR43790">
    <property type="entry name" value="CARBOHYDRATE TRANSPORT ATP-BINDING PROTEIN MG119-RELATED"/>
    <property type="match status" value="1"/>
</dbReference>
<evidence type="ECO:0000259" key="4">
    <source>
        <dbReference type="PROSITE" id="PS50893"/>
    </source>
</evidence>